<name>A0A511BRS0_9PROT</name>
<keyword evidence="1" id="KW-0812">Transmembrane</keyword>
<accession>A0A511BRS0</accession>
<reference evidence="2 3" key="1">
    <citation type="submission" date="2019-07" db="EMBL/GenBank/DDBJ databases">
        <title>Whole genome shotgun sequence of Swaminathania salitolerans NBRC 104436.</title>
        <authorList>
            <person name="Hosoyama A."/>
            <person name="Uohara A."/>
            <person name="Ohji S."/>
            <person name="Ichikawa N."/>
        </authorList>
    </citation>
    <scope>NUCLEOTIDE SEQUENCE [LARGE SCALE GENOMIC DNA]</scope>
    <source>
        <strain evidence="2 3">NBRC 104436</strain>
    </source>
</reference>
<dbReference type="EMBL" id="BJVC01000005">
    <property type="protein sequence ID" value="GEL03000.1"/>
    <property type="molecule type" value="Genomic_DNA"/>
</dbReference>
<dbReference type="AlphaFoldDB" id="A0A511BRS0"/>
<organism evidence="2 3">
    <name type="scientific">Swaminathania salitolerans</name>
    <dbReference type="NCBI Taxonomy" id="182838"/>
    <lineage>
        <taxon>Bacteria</taxon>
        <taxon>Pseudomonadati</taxon>
        <taxon>Pseudomonadota</taxon>
        <taxon>Alphaproteobacteria</taxon>
        <taxon>Acetobacterales</taxon>
        <taxon>Acetobacteraceae</taxon>
        <taxon>Swaminathania</taxon>
    </lineage>
</organism>
<dbReference type="RefSeq" id="WP_147094077.1">
    <property type="nucleotide sequence ID" value="NZ_BJVC01000005.1"/>
</dbReference>
<gene>
    <name evidence="2" type="ORF">SSA02_21630</name>
</gene>
<dbReference type="Proteomes" id="UP000321405">
    <property type="component" value="Unassembled WGS sequence"/>
</dbReference>
<feature type="transmembrane region" description="Helical" evidence="1">
    <location>
        <begin position="6"/>
        <end position="33"/>
    </location>
</feature>
<keyword evidence="1" id="KW-1133">Transmembrane helix</keyword>
<evidence type="ECO:0000313" key="3">
    <source>
        <dbReference type="Proteomes" id="UP000321405"/>
    </source>
</evidence>
<proteinExistence type="predicted"/>
<sequence>MKVLQNITAVVFGFVFGLFTLIISVIALIEGYVRSVLDRIGIPDQIQTALLALLLLALVVVSFRLFGKLFGVLIAIGLVALLLHALFAPPLENGGARIPGGAGSSVSL</sequence>
<keyword evidence="1" id="KW-0472">Membrane</keyword>
<feature type="transmembrane region" description="Helical" evidence="1">
    <location>
        <begin position="69"/>
        <end position="88"/>
    </location>
</feature>
<protein>
    <submittedName>
        <fullName evidence="2">Uncharacterized protein</fullName>
    </submittedName>
</protein>
<keyword evidence="3" id="KW-1185">Reference proteome</keyword>
<feature type="transmembrane region" description="Helical" evidence="1">
    <location>
        <begin position="45"/>
        <end position="63"/>
    </location>
</feature>
<evidence type="ECO:0000256" key="1">
    <source>
        <dbReference type="SAM" id="Phobius"/>
    </source>
</evidence>
<comment type="caution">
    <text evidence="2">The sequence shown here is derived from an EMBL/GenBank/DDBJ whole genome shotgun (WGS) entry which is preliminary data.</text>
</comment>
<evidence type="ECO:0000313" key="2">
    <source>
        <dbReference type="EMBL" id="GEL03000.1"/>
    </source>
</evidence>